<keyword evidence="6" id="KW-0206">Cytoskeleton</keyword>
<dbReference type="Gene3D" id="1.25.40.10">
    <property type="entry name" value="Tetratricopeptide repeat domain"/>
    <property type="match status" value="1"/>
</dbReference>
<feature type="transmembrane region" description="Helical" evidence="9">
    <location>
        <begin position="12"/>
        <end position="29"/>
    </location>
</feature>
<reference evidence="12" key="1">
    <citation type="journal article" date="2020" name="PLoS Negl. Trop. Dis.">
        <title>High-quality nuclear genome for Sarcoptes scabiei-A critical resource for a neglected parasite.</title>
        <authorList>
            <person name="Korhonen P.K."/>
            <person name="Gasser R.B."/>
            <person name="Ma G."/>
            <person name="Wang T."/>
            <person name="Stroehlein A.J."/>
            <person name="Young N.D."/>
            <person name="Ang C.S."/>
            <person name="Fernando D.D."/>
            <person name="Lu H.C."/>
            <person name="Taylor S."/>
            <person name="Reynolds S.L."/>
            <person name="Mofiz E."/>
            <person name="Najaraj S.H."/>
            <person name="Gowda H."/>
            <person name="Madugundu A."/>
            <person name="Renuse S."/>
            <person name="Holt D."/>
            <person name="Pandey A."/>
            <person name="Papenfuss A.T."/>
            <person name="Fischer K."/>
        </authorList>
    </citation>
    <scope>NUCLEOTIDE SEQUENCE [LARGE SCALE GENOMIC DNA]</scope>
</reference>
<proteinExistence type="predicted"/>
<dbReference type="GO" id="GO:0097431">
    <property type="term" value="C:mitotic spindle pole"/>
    <property type="evidence" value="ECO:0007669"/>
    <property type="project" value="TreeGrafter"/>
</dbReference>
<dbReference type="InterPro" id="IPR011990">
    <property type="entry name" value="TPR-like_helical_dom_sf"/>
</dbReference>
<dbReference type="GO" id="GO:0008017">
    <property type="term" value="F:microtubule binding"/>
    <property type="evidence" value="ECO:0007669"/>
    <property type="project" value="TreeGrafter"/>
</dbReference>
<dbReference type="Proteomes" id="UP000070412">
    <property type="component" value="Unassembled WGS sequence"/>
</dbReference>
<evidence type="ECO:0000256" key="8">
    <source>
        <dbReference type="ARBA" id="ARBA00041958"/>
    </source>
</evidence>
<evidence type="ECO:0000313" key="12">
    <source>
        <dbReference type="Proteomes" id="UP000070412"/>
    </source>
</evidence>
<keyword evidence="3" id="KW-0963">Cytoplasm</keyword>
<evidence type="ECO:0000256" key="9">
    <source>
        <dbReference type="SAM" id="Phobius"/>
    </source>
</evidence>
<keyword evidence="5" id="KW-0802">TPR repeat</keyword>
<reference evidence="11" key="3">
    <citation type="submission" date="2022-06" db="UniProtKB">
        <authorList>
            <consortium name="EnsemblMetazoa"/>
        </authorList>
    </citation>
    <scope>IDENTIFICATION</scope>
</reference>
<evidence type="ECO:0000256" key="5">
    <source>
        <dbReference type="ARBA" id="ARBA00022803"/>
    </source>
</evidence>
<gene>
    <name evidence="10" type="ORF">SSS_4628</name>
</gene>
<dbReference type="EMBL" id="WVUK01000066">
    <property type="protein sequence ID" value="KAF7488490.1"/>
    <property type="molecule type" value="Genomic_DNA"/>
</dbReference>
<keyword evidence="9" id="KW-0812">Transmembrane</keyword>
<dbReference type="OrthoDB" id="512473at2759"/>
<keyword evidence="12" id="KW-1185">Reference proteome</keyword>
<evidence type="ECO:0000313" key="10">
    <source>
        <dbReference type="EMBL" id="KAF7488490.1"/>
    </source>
</evidence>
<evidence type="ECO:0000313" key="11">
    <source>
        <dbReference type="EnsemblMetazoa" id="KAF7488490.1"/>
    </source>
</evidence>
<reference evidence="10" key="2">
    <citation type="submission" date="2020-01" db="EMBL/GenBank/DDBJ databases">
        <authorList>
            <person name="Korhonen P.K.K."/>
            <person name="Guangxu M.G."/>
            <person name="Wang T.W."/>
            <person name="Stroehlein A.J.S."/>
            <person name="Young N.D."/>
            <person name="Ang C.-S.A."/>
            <person name="Fernando D.W.F."/>
            <person name="Lu H.L."/>
            <person name="Taylor S.T."/>
            <person name="Ehtesham M.E.M."/>
            <person name="Najaraj S.H.N."/>
            <person name="Harsha G.H.G."/>
            <person name="Madugundu A.M."/>
            <person name="Renuse S.R."/>
            <person name="Holt D.H."/>
            <person name="Pandey A.P."/>
            <person name="Papenfuss A.P."/>
            <person name="Gasser R.B.G."/>
            <person name="Fischer K.F."/>
        </authorList>
    </citation>
    <scope>NUCLEOTIDE SEQUENCE</scope>
    <source>
        <strain evidence="10">SSS_KF_BRIS2020</strain>
    </source>
</reference>
<protein>
    <recommendedName>
        <fullName evidence="7">Regulator of microtubule dynamics protein 1</fullName>
    </recommendedName>
    <alternativeName>
        <fullName evidence="8">Protein FAM82B</fullName>
    </alternativeName>
</protein>
<evidence type="ECO:0000256" key="3">
    <source>
        <dbReference type="ARBA" id="ARBA00022490"/>
    </source>
</evidence>
<comment type="subunit">
    <text evidence="2">Interacts with microtubules.</text>
</comment>
<dbReference type="GO" id="GO:0005739">
    <property type="term" value="C:mitochondrion"/>
    <property type="evidence" value="ECO:0007669"/>
    <property type="project" value="TreeGrafter"/>
</dbReference>
<dbReference type="AlphaFoldDB" id="A0A834VAP6"/>
<dbReference type="Pfam" id="PF21033">
    <property type="entry name" value="RMD1-3"/>
    <property type="match status" value="1"/>
</dbReference>
<evidence type="ECO:0000256" key="7">
    <source>
        <dbReference type="ARBA" id="ARBA00039966"/>
    </source>
</evidence>
<dbReference type="InterPro" id="IPR049039">
    <property type="entry name" value="RMD1-3_a_helical_rpt"/>
</dbReference>
<sequence length="395" mass="46779">MFNNYAIINKMQYIVSGIIIGFVFSWYFERNSANKKEKKNELVRNESDQLDLDDLVTREYFDLEIGKIYQSLRSIRMLLIERKYSDRNLSEIEVIGSEKIDNGCLDVERNHFDLDKCDIEDENQSNETIDQEQFFDTSEIWQHFDSNPNMNCENGSKINFTTIDSMIEIGADRTRLEEIYDYLEELSKKNPNDADLFWRMAKVTHLLSKKFDKFLDLNGERRKSLLFKSYNYASEALKLDEKNFNCHKWFAISIGCISEFVSLKDKISNALKFHHHLEKALVMNKNDPILHYLFGRFCLEILSVSWAERRIVKTFFGGTLPSVSYELALDYFERAYDLKPKWKENLIFLCKTLLQIKQNHRAKQYFEEANSIPDDEIDDETIKDEFKSLKNLLEK</sequence>
<accession>A0A834VAP6</accession>
<keyword evidence="9" id="KW-0472">Membrane</keyword>
<organism evidence="10">
    <name type="scientific">Sarcoptes scabiei</name>
    <name type="common">Itch mite</name>
    <name type="synonym">Acarus scabiei</name>
    <dbReference type="NCBI Taxonomy" id="52283"/>
    <lineage>
        <taxon>Eukaryota</taxon>
        <taxon>Metazoa</taxon>
        <taxon>Ecdysozoa</taxon>
        <taxon>Arthropoda</taxon>
        <taxon>Chelicerata</taxon>
        <taxon>Arachnida</taxon>
        <taxon>Acari</taxon>
        <taxon>Acariformes</taxon>
        <taxon>Sarcoptiformes</taxon>
        <taxon>Astigmata</taxon>
        <taxon>Psoroptidia</taxon>
        <taxon>Sarcoptoidea</taxon>
        <taxon>Sarcoptidae</taxon>
        <taxon>Sarcoptinae</taxon>
        <taxon>Sarcoptes</taxon>
    </lineage>
</organism>
<keyword evidence="9" id="KW-1133">Transmembrane helix</keyword>
<evidence type="ECO:0000256" key="2">
    <source>
        <dbReference type="ARBA" id="ARBA00011375"/>
    </source>
</evidence>
<dbReference type="PANTHER" id="PTHR16056:SF16">
    <property type="entry name" value="REGULATOR OF MICROTUBULE DYNAMICS PROTEIN 1"/>
    <property type="match status" value="1"/>
</dbReference>
<dbReference type="GO" id="GO:0005876">
    <property type="term" value="C:spindle microtubule"/>
    <property type="evidence" value="ECO:0007669"/>
    <property type="project" value="TreeGrafter"/>
</dbReference>
<keyword evidence="4" id="KW-0677">Repeat</keyword>
<evidence type="ECO:0000256" key="4">
    <source>
        <dbReference type="ARBA" id="ARBA00022737"/>
    </source>
</evidence>
<dbReference type="EnsemblMetazoa" id="SSS_4628s_mrna">
    <property type="protein sequence ID" value="KAF7488490.1"/>
    <property type="gene ID" value="SSS_4628"/>
</dbReference>
<dbReference type="SUPFAM" id="SSF48452">
    <property type="entry name" value="TPR-like"/>
    <property type="match status" value="1"/>
</dbReference>
<name>A0A834VAP6_SARSC</name>
<evidence type="ECO:0000256" key="6">
    <source>
        <dbReference type="ARBA" id="ARBA00023212"/>
    </source>
</evidence>
<evidence type="ECO:0000256" key="1">
    <source>
        <dbReference type="ARBA" id="ARBA00004245"/>
    </source>
</evidence>
<dbReference type="PANTHER" id="PTHR16056">
    <property type="entry name" value="REGULATOR OF MICROTUBULE DYNAMICS PROTEIN"/>
    <property type="match status" value="1"/>
</dbReference>
<comment type="subcellular location">
    <subcellularLocation>
        <location evidence="1">Cytoplasm</location>
        <location evidence="1">Cytoskeleton</location>
    </subcellularLocation>
</comment>